<protein>
    <submittedName>
        <fullName evidence="2">Uncharacterized protein</fullName>
    </submittedName>
</protein>
<reference evidence="2 3" key="1">
    <citation type="submission" date="2019-07" db="EMBL/GenBank/DDBJ databases">
        <title>Complete Genome Sequence of Leptotrichia trevisanii Strain JMUB3870.</title>
        <authorList>
            <person name="Watanabe S."/>
            <person name="Cui L."/>
        </authorList>
    </citation>
    <scope>NUCLEOTIDE SEQUENCE [LARGE SCALE GENOMIC DNA]</scope>
    <source>
        <strain evidence="2 3">JMUB3870</strain>
    </source>
</reference>
<organism evidence="2 3">
    <name type="scientific">Leptotrichia trevisanii</name>
    <dbReference type="NCBI Taxonomy" id="109328"/>
    <lineage>
        <taxon>Bacteria</taxon>
        <taxon>Fusobacteriati</taxon>
        <taxon>Fusobacteriota</taxon>
        <taxon>Fusobacteriia</taxon>
        <taxon>Fusobacteriales</taxon>
        <taxon>Leptotrichiaceae</taxon>
        <taxon>Leptotrichia</taxon>
    </lineage>
</organism>
<proteinExistence type="predicted"/>
<feature type="coiled-coil region" evidence="1">
    <location>
        <begin position="188"/>
        <end position="251"/>
    </location>
</feature>
<name>A0A510K3J9_9FUSO</name>
<evidence type="ECO:0000313" key="3">
    <source>
        <dbReference type="Proteomes" id="UP000422644"/>
    </source>
</evidence>
<accession>A0A510K3J9</accession>
<dbReference type="RefSeq" id="WP_026749429.1">
    <property type="nucleotide sequence ID" value="NZ_AP019831.1"/>
</dbReference>
<sequence length="260" mass="30328">MGIWNLIENAIEGAADFVRNTGIIDKIVEIGEGIADWFKDVFNIGDAPSYDKDNATIDETKKVNEILQTYIEKCLNISEKYDNISKEEINKYFSQIKNSLIDINKISENNTENSDKVIEDYIFDSLELNRNTTLKSLDKIYSNEIKDAYSLSNFELLDILKMEQGREKKKKMNAFSVETLTEANEFLFDELKNSINQQQNLVDKKLRDYMYSREEETRRSIEKINEILDSVKTGEKEKQELKNSYVELLDEVKLFDEIFA</sequence>
<dbReference type="EMBL" id="AP019831">
    <property type="protein sequence ID" value="BBM46228.1"/>
    <property type="molecule type" value="Genomic_DNA"/>
</dbReference>
<evidence type="ECO:0000256" key="1">
    <source>
        <dbReference type="SAM" id="Coils"/>
    </source>
</evidence>
<dbReference type="AlphaFoldDB" id="A0A510K3J9"/>
<keyword evidence="1" id="KW-0175">Coiled coil</keyword>
<dbReference type="Proteomes" id="UP000422644">
    <property type="component" value="Chromosome"/>
</dbReference>
<keyword evidence="3" id="KW-1185">Reference proteome</keyword>
<evidence type="ECO:0000313" key="2">
    <source>
        <dbReference type="EMBL" id="BBM46228.1"/>
    </source>
</evidence>
<gene>
    <name evidence="2" type="ORF">JMUB3870_2365</name>
</gene>